<dbReference type="Proteomes" id="UP000320811">
    <property type="component" value="Unassembled WGS sequence"/>
</dbReference>
<organism evidence="2 3">
    <name type="scientific">Chitinophaga polysaccharea</name>
    <dbReference type="NCBI Taxonomy" id="1293035"/>
    <lineage>
        <taxon>Bacteria</taxon>
        <taxon>Pseudomonadati</taxon>
        <taxon>Bacteroidota</taxon>
        <taxon>Chitinophagia</taxon>
        <taxon>Chitinophagales</taxon>
        <taxon>Chitinophagaceae</taxon>
        <taxon>Chitinophaga</taxon>
    </lineage>
</organism>
<sequence length="119" mass="13850">MDFATFALVYKRYLHKILAILLLGVFTLNTIPREFIHEFTGHHDTVDAVHQHDGLSISEQHRHCDFLQIGIEPYEPFVTYYIAPVWQVNWIFFPLPIPETTHATYYNLTPRAPPAVAML</sequence>
<dbReference type="AlphaFoldDB" id="A0A561Q4X6"/>
<evidence type="ECO:0000313" key="2">
    <source>
        <dbReference type="EMBL" id="TWF45425.1"/>
    </source>
</evidence>
<dbReference type="RefSeq" id="WP_145664320.1">
    <property type="nucleotide sequence ID" value="NZ_VIWO01000001.1"/>
</dbReference>
<evidence type="ECO:0000256" key="1">
    <source>
        <dbReference type="SAM" id="Phobius"/>
    </source>
</evidence>
<keyword evidence="1" id="KW-1133">Transmembrane helix</keyword>
<name>A0A561Q4X6_9BACT</name>
<feature type="transmembrane region" description="Helical" evidence="1">
    <location>
        <begin position="13"/>
        <end position="31"/>
    </location>
</feature>
<proteinExistence type="predicted"/>
<keyword evidence="1" id="KW-0812">Transmembrane</keyword>
<reference evidence="2 3" key="1">
    <citation type="submission" date="2019-06" db="EMBL/GenBank/DDBJ databases">
        <title>Sorghum-associated microbial communities from plants grown in Nebraska, USA.</title>
        <authorList>
            <person name="Schachtman D."/>
        </authorList>
    </citation>
    <scope>NUCLEOTIDE SEQUENCE [LARGE SCALE GENOMIC DNA]</scope>
    <source>
        <strain evidence="2 3">1209</strain>
    </source>
</reference>
<keyword evidence="3" id="KW-1185">Reference proteome</keyword>
<dbReference type="OrthoDB" id="674595at2"/>
<dbReference type="EMBL" id="VIWO01000001">
    <property type="protein sequence ID" value="TWF45425.1"/>
    <property type="molecule type" value="Genomic_DNA"/>
</dbReference>
<evidence type="ECO:0000313" key="3">
    <source>
        <dbReference type="Proteomes" id="UP000320811"/>
    </source>
</evidence>
<accession>A0A561Q4X6</accession>
<comment type="caution">
    <text evidence="2">The sequence shown here is derived from an EMBL/GenBank/DDBJ whole genome shotgun (WGS) entry which is preliminary data.</text>
</comment>
<keyword evidence="1" id="KW-0472">Membrane</keyword>
<protein>
    <submittedName>
        <fullName evidence="2">Uncharacterized protein</fullName>
    </submittedName>
</protein>
<gene>
    <name evidence="2" type="ORF">FHW36_1011356</name>
</gene>